<dbReference type="AlphaFoldDB" id="A0A3S5ACI0"/>
<sequence length="135" mass="15275">MDKSTWCRIQDTGSIDYKEQGELRRYKQGPIDQGSTFPRFKPVSAHRHRGRPVGWLAGRLARLHQIAGLVVFFFVPIDTAQDCLPSFTGHRRPGGVSVPVLRLRQARNADRADFGALRMRRRPFTRSVHVAGAPI</sequence>
<reference evidence="1" key="1">
    <citation type="submission" date="2018-11" db="EMBL/GenBank/DDBJ databases">
        <authorList>
            <consortium name="Pathogen Informatics"/>
        </authorList>
    </citation>
    <scope>NUCLEOTIDE SEQUENCE</scope>
</reference>
<dbReference type="EMBL" id="CAAALY010245691">
    <property type="protein sequence ID" value="VEL33381.1"/>
    <property type="molecule type" value="Genomic_DNA"/>
</dbReference>
<evidence type="ECO:0000313" key="1">
    <source>
        <dbReference type="EMBL" id="VEL33381.1"/>
    </source>
</evidence>
<proteinExistence type="predicted"/>
<organism evidence="1 2">
    <name type="scientific">Protopolystoma xenopodis</name>
    <dbReference type="NCBI Taxonomy" id="117903"/>
    <lineage>
        <taxon>Eukaryota</taxon>
        <taxon>Metazoa</taxon>
        <taxon>Spiralia</taxon>
        <taxon>Lophotrochozoa</taxon>
        <taxon>Platyhelminthes</taxon>
        <taxon>Monogenea</taxon>
        <taxon>Polyopisthocotylea</taxon>
        <taxon>Polystomatidea</taxon>
        <taxon>Polystomatidae</taxon>
        <taxon>Protopolystoma</taxon>
    </lineage>
</organism>
<accession>A0A3S5ACI0</accession>
<evidence type="ECO:0000313" key="2">
    <source>
        <dbReference type="Proteomes" id="UP000784294"/>
    </source>
</evidence>
<keyword evidence="2" id="KW-1185">Reference proteome</keyword>
<name>A0A3S5ACI0_9PLAT</name>
<dbReference type="Proteomes" id="UP000784294">
    <property type="component" value="Unassembled WGS sequence"/>
</dbReference>
<protein>
    <submittedName>
        <fullName evidence="1">Uncharacterized protein</fullName>
    </submittedName>
</protein>
<comment type="caution">
    <text evidence="1">The sequence shown here is derived from an EMBL/GenBank/DDBJ whole genome shotgun (WGS) entry which is preliminary data.</text>
</comment>
<gene>
    <name evidence="1" type="ORF">PXEA_LOCUS26821</name>
</gene>